<dbReference type="Proteomes" id="UP001164768">
    <property type="component" value="Chromosome"/>
</dbReference>
<feature type="transmembrane region" description="Helical" evidence="1">
    <location>
        <begin position="35"/>
        <end position="57"/>
    </location>
</feature>
<dbReference type="EMBL" id="CP113117">
    <property type="protein sequence ID" value="WAD00810.1"/>
    <property type="molecule type" value="Genomic_DNA"/>
</dbReference>
<reference evidence="2" key="2">
    <citation type="submission" date="2020-12" db="EMBL/GenBank/DDBJ databases">
        <authorList>
            <person name="Mcmullen J.G."/>
        </authorList>
    </citation>
    <scope>NUCLEOTIDE SEQUENCE</scope>
    <source>
        <strain evidence="2">Dm-2019-70</strain>
    </source>
</reference>
<sequence>MKNLRNNLDWWVKFIISLIACLVIDWAASQFLGTALWALIIEFFLTCLLLLIAIILADTWHQPR</sequence>
<organism evidence="2 6">
    <name type="scientific">Levilactobacillus brevis</name>
    <name type="common">Lactobacillus brevis</name>
    <dbReference type="NCBI Taxonomy" id="1580"/>
    <lineage>
        <taxon>Bacteria</taxon>
        <taxon>Bacillati</taxon>
        <taxon>Bacillota</taxon>
        <taxon>Bacilli</taxon>
        <taxon>Lactobacillales</taxon>
        <taxon>Lactobacillaceae</taxon>
        <taxon>Levilactobacillus</taxon>
    </lineage>
</organism>
<dbReference type="Proteomes" id="UP000676478">
    <property type="component" value="Unassembled WGS sequence"/>
</dbReference>
<keyword evidence="1" id="KW-1133">Transmembrane helix</keyword>
<proteinExistence type="predicted"/>
<gene>
    <name evidence="2" type="ORF">JK167_02165</name>
    <name evidence="4" type="ORF">ORR04_07640</name>
    <name evidence="3" type="ORF">UCCLBBS449_0245</name>
</gene>
<keyword evidence="1" id="KW-0472">Membrane</keyword>
<protein>
    <submittedName>
        <fullName evidence="2">Uncharacterized protein</fullName>
    </submittedName>
</protein>
<dbReference type="Proteomes" id="UP000307074">
    <property type="component" value="Chromosome"/>
</dbReference>
<dbReference type="AlphaFoldDB" id="A0A0C1PW85"/>
<evidence type="ECO:0000313" key="2">
    <source>
        <dbReference type="EMBL" id="MBS1009638.1"/>
    </source>
</evidence>
<reference evidence="2" key="3">
    <citation type="submission" date="2022-09" db="EMBL/GenBank/DDBJ databases">
        <title>Genome-inferred correspondence between phylogeny and metabolic traits in the wild Drosophila gut microbiome.</title>
        <authorList>
            <person name="Bueno E."/>
            <person name="Blow F."/>
            <person name="Douglas A.E."/>
        </authorList>
    </citation>
    <scope>NUCLEOTIDE SEQUENCE</scope>
    <source>
        <strain evidence="2">Dm-2019-70</strain>
    </source>
</reference>
<dbReference type="EMBL" id="CP031198">
    <property type="protein sequence ID" value="QCZ52240.1"/>
    <property type="molecule type" value="Genomic_DNA"/>
</dbReference>
<accession>A0A0C1PW85</accession>
<evidence type="ECO:0000313" key="6">
    <source>
        <dbReference type="Proteomes" id="UP000676478"/>
    </source>
</evidence>
<reference evidence="3 5" key="1">
    <citation type="submission" date="2018-07" db="EMBL/GenBank/DDBJ databases">
        <authorList>
            <person name="Feyereisen M."/>
        </authorList>
    </citation>
    <scope>NUCLEOTIDE SEQUENCE [LARGE SCALE GENOMIC DNA]</scope>
    <source>
        <strain evidence="3 5">UCCLBBS449</strain>
    </source>
</reference>
<feature type="transmembrane region" description="Helical" evidence="1">
    <location>
        <begin position="12"/>
        <end position="29"/>
    </location>
</feature>
<keyword evidence="1" id="KW-0812">Transmembrane</keyword>
<evidence type="ECO:0000313" key="5">
    <source>
        <dbReference type="Proteomes" id="UP000307074"/>
    </source>
</evidence>
<name>A0A0C1PW85_LEVBR</name>
<evidence type="ECO:0000313" key="4">
    <source>
        <dbReference type="EMBL" id="WAD00810.1"/>
    </source>
</evidence>
<dbReference type="EMBL" id="JAERKF010000002">
    <property type="protein sequence ID" value="MBS1009638.1"/>
    <property type="molecule type" value="Genomic_DNA"/>
</dbReference>
<dbReference type="RefSeq" id="WP_011667209.1">
    <property type="nucleotide sequence ID" value="NZ_BBOW01000054.1"/>
</dbReference>
<reference evidence="4" key="4">
    <citation type="submission" date="2022-11" db="EMBL/GenBank/DDBJ databases">
        <title>Whole genome sequence of Levilactobacillus brevis SMB091.</title>
        <authorList>
            <person name="Kim J.-M."/>
            <person name="Kim O.-C."/>
            <person name="Choi Y.H."/>
            <person name="Han N.S."/>
            <person name="Hurh B."/>
        </authorList>
    </citation>
    <scope>NUCLEOTIDE SEQUENCE</scope>
    <source>
        <strain evidence="4">SMB091</strain>
    </source>
</reference>
<evidence type="ECO:0000313" key="3">
    <source>
        <dbReference type="EMBL" id="QCZ52240.1"/>
    </source>
</evidence>
<evidence type="ECO:0000256" key="1">
    <source>
        <dbReference type="SAM" id="Phobius"/>
    </source>
</evidence>